<dbReference type="RefSeq" id="WP_038023382.1">
    <property type="nucleotide sequence ID" value="NZ_JPKR02000003.1"/>
</dbReference>
<evidence type="ECO:0000313" key="2">
    <source>
        <dbReference type="EMBL" id="KGD70693.1"/>
    </source>
</evidence>
<dbReference type="eggNOG" id="ENOG5032SNC">
    <property type="taxonomic scope" value="Bacteria"/>
</dbReference>
<evidence type="ECO:0000313" key="3">
    <source>
        <dbReference type="Proteomes" id="UP000029577"/>
    </source>
</evidence>
<keyword evidence="1" id="KW-0812">Transmembrane</keyword>
<proteinExistence type="predicted"/>
<accession>A0A095U830</accession>
<keyword evidence="3" id="KW-1185">Reference proteome</keyword>
<dbReference type="Proteomes" id="UP000029577">
    <property type="component" value="Unassembled WGS sequence"/>
</dbReference>
<keyword evidence="1" id="KW-0472">Membrane</keyword>
<name>A0A095U830_9GAMM</name>
<dbReference type="EMBL" id="JPKR02000003">
    <property type="protein sequence ID" value="KGD70693.1"/>
    <property type="molecule type" value="Genomic_DNA"/>
</dbReference>
<feature type="transmembrane region" description="Helical" evidence="1">
    <location>
        <begin position="7"/>
        <end position="26"/>
    </location>
</feature>
<dbReference type="AlphaFoldDB" id="A0A095U830"/>
<gene>
    <name evidence="2" type="ORF">HA49_19935</name>
</gene>
<evidence type="ECO:0000256" key="1">
    <source>
        <dbReference type="SAM" id="Phobius"/>
    </source>
</evidence>
<comment type="caution">
    <text evidence="2">The sequence shown here is derived from an EMBL/GenBank/DDBJ whole genome shotgun (WGS) entry which is preliminary data.</text>
</comment>
<reference evidence="2" key="1">
    <citation type="submission" date="2014-12" db="EMBL/GenBank/DDBJ databases">
        <title>The draft genome of the Tatumella morbirosei type strain, LMG23360T isolated from pineapple rot.</title>
        <authorList>
            <person name="Smits T.H."/>
            <person name="Palmer M."/>
            <person name="Venter S.N."/>
            <person name="Duffy B."/>
            <person name="Steenkamp E.T."/>
            <person name="Chan W.Y."/>
            <person name="Coutinho T.A."/>
            <person name="Coetzee M.P."/>
            <person name="De Maayer P."/>
        </authorList>
    </citation>
    <scope>NUCLEOTIDE SEQUENCE [LARGE SCALE GENOMIC DNA]</scope>
    <source>
        <strain evidence="2">LMG 23360</strain>
    </source>
</reference>
<sequence>MKTSRKITIAVSVICAVSIYLAGQFIKMSFAESAHYTEQDWPEYAYYTPDLLKHMPKITNNYRFSYFNIEGPNIQIYKLTFEGTSDTDKIDAWLTDRGYQRGGMCDSTCWTNNQPQINVSVMTSNTMPAAVVIQIIDYRYSF</sequence>
<protein>
    <submittedName>
        <fullName evidence="2">Uncharacterized protein</fullName>
    </submittedName>
</protein>
<dbReference type="OrthoDB" id="6463131at2"/>
<organism evidence="2 3">
    <name type="scientific">Tatumella morbirosei</name>
    <dbReference type="NCBI Taxonomy" id="642227"/>
    <lineage>
        <taxon>Bacteria</taxon>
        <taxon>Pseudomonadati</taxon>
        <taxon>Pseudomonadota</taxon>
        <taxon>Gammaproteobacteria</taxon>
        <taxon>Enterobacterales</taxon>
        <taxon>Erwiniaceae</taxon>
        <taxon>Tatumella</taxon>
    </lineage>
</organism>
<keyword evidence="1" id="KW-1133">Transmembrane helix</keyword>